<evidence type="ECO:0000313" key="1">
    <source>
        <dbReference type="EnsemblMetazoa" id="SMAR004503-PA"/>
    </source>
</evidence>
<accession>T1ITP9</accession>
<sequence length="104" mass="11086">MKAEAEAIIAFSLCILAELGNDKSSLLGMWALDPRIFESLSQRLRPTDQVRFTLYSHCSRYGNIFQSSCVLNAASPTSEAAAVAAMGTTSGSESITTIAPISKP</sequence>
<reference evidence="2" key="1">
    <citation type="submission" date="2011-05" db="EMBL/GenBank/DDBJ databases">
        <authorList>
            <person name="Richards S.R."/>
            <person name="Qu J."/>
            <person name="Jiang H."/>
            <person name="Jhangiani S.N."/>
            <person name="Agravi P."/>
            <person name="Goodspeed R."/>
            <person name="Gross S."/>
            <person name="Mandapat C."/>
            <person name="Jackson L."/>
            <person name="Mathew T."/>
            <person name="Pu L."/>
            <person name="Thornton R."/>
            <person name="Saada N."/>
            <person name="Wilczek-Boney K.B."/>
            <person name="Lee S."/>
            <person name="Kovar C."/>
            <person name="Wu Y."/>
            <person name="Scherer S.E."/>
            <person name="Worley K.C."/>
            <person name="Muzny D.M."/>
            <person name="Gibbs R."/>
        </authorList>
    </citation>
    <scope>NUCLEOTIDE SEQUENCE</scope>
    <source>
        <strain evidence="2">Brora</strain>
    </source>
</reference>
<keyword evidence="2" id="KW-1185">Reference proteome</keyword>
<reference evidence="1" key="2">
    <citation type="submission" date="2015-02" db="UniProtKB">
        <authorList>
            <consortium name="EnsemblMetazoa"/>
        </authorList>
    </citation>
    <scope>IDENTIFICATION</scope>
</reference>
<evidence type="ECO:0000313" key="2">
    <source>
        <dbReference type="Proteomes" id="UP000014500"/>
    </source>
</evidence>
<dbReference type="Proteomes" id="UP000014500">
    <property type="component" value="Unassembled WGS sequence"/>
</dbReference>
<dbReference type="HOGENOM" id="CLU_2253418_0_0_1"/>
<protein>
    <submittedName>
        <fullName evidence="1">Uncharacterized protein</fullName>
    </submittedName>
</protein>
<proteinExistence type="predicted"/>
<name>T1ITP9_STRMM</name>
<dbReference type="EMBL" id="JH431493">
    <property type="status" value="NOT_ANNOTATED_CDS"/>
    <property type="molecule type" value="Genomic_DNA"/>
</dbReference>
<dbReference type="EnsemblMetazoa" id="SMAR004503-RA">
    <property type="protein sequence ID" value="SMAR004503-PA"/>
    <property type="gene ID" value="SMAR004503"/>
</dbReference>
<organism evidence="1 2">
    <name type="scientific">Strigamia maritima</name>
    <name type="common">European centipede</name>
    <name type="synonym">Geophilus maritimus</name>
    <dbReference type="NCBI Taxonomy" id="126957"/>
    <lineage>
        <taxon>Eukaryota</taxon>
        <taxon>Metazoa</taxon>
        <taxon>Ecdysozoa</taxon>
        <taxon>Arthropoda</taxon>
        <taxon>Myriapoda</taxon>
        <taxon>Chilopoda</taxon>
        <taxon>Pleurostigmophora</taxon>
        <taxon>Geophilomorpha</taxon>
        <taxon>Linotaeniidae</taxon>
        <taxon>Strigamia</taxon>
    </lineage>
</organism>
<dbReference type="AlphaFoldDB" id="T1ITP9"/>
<dbReference type="STRING" id="126957.T1ITP9"/>